<dbReference type="Proteomes" id="UP001054945">
    <property type="component" value="Unassembled WGS sequence"/>
</dbReference>
<dbReference type="EMBL" id="BPLR01011452">
    <property type="protein sequence ID" value="GIY46646.1"/>
    <property type="molecule type" value="Genomic_DNA"/>
</dbReference>
<comment type="caution">
    <text evidence="1">The sequence shown here is derived from an EMBL/GenBank/DDBJ whole genome shotgun (WGS) entry which is preliminary data.</text>
</comment>
<dbReference type="AlphaFoldDB" id="A0AAV4TMH1"/>
<name>A0AAV4TMH1_CAEEX</name>
<protein>
    <submittedName>
        <fullName evidence="1">Uncharacterized protein</fullName>
    </submittedName>
</protein>
<sequence>METMTLGSLSIGICLLVEEIRTPLLACRMETMTLGSLSIGICLLVVRNTNPLIGLSYGNHDIRQLVNWNLFACLNPLIGLSYGNHDIRQLVNWNLFACCKKYEPLIGFVMTLGSLSILFACCKKCEPPYWLVVWKP</sequence>
<evidence type="ECO:0000313" key="1">
    <source>
        <dbReference type="EMBL" id="GIY46646.1"/>
    </source>
</evidence>
<accession>A0AAV4TMH1</accession>
<evidence type="ECO:0000313" key="2">
    <source>
        <dbReference type="Proteomes" id="UP001054945"/>
    </source>
</evidence>
<proteinExistence type="predicted"/>
<gene>
    <name evidence="1" type="ORF">CEXT_396481</name>
</gene>
<reference evidence="1 2" key="1">
    <citation type="submission" date="2021-06" db="EMBL/GenBank/DDBJ databases">
        <title>Caerostris extrusa draft genome.</title>
        <authorList>
            <person name="Kono N."/>
            <person name="Arakawa K."/>
        </authorList>
    </citation>
    <scope>NUCLEOTIDE SEQUENCE [LARGE SCALE GENOMIC DNA]</scope>
</reference>
<keyword evidence="2" id="KW-1185">Reference proteome</keyword>
<organism evidence="1 2">
    <name type="scientific">Caerostris extrusa</name>
    <name type="common">Bark spider</name>
    <name type="synonym">Caerostris bankana</name>
    <dbReference type="NCBI Taxonomy" id="172846"/>
    <lineage>
        <taxon>Eukaryota</taxon>
        <taxon>Metazoa</taxon>
        <taxon>Ecdysozoa</taxon>
        <taxon>Arthropoda</taxon>
        <taxon>Chelicerata</taxon>
        <taxon>Arachnida</taxon>
        <taxon>Araneae</taxon>
        <taxon>Araneomorphae</taxon>
        <taxon>Entelegynae</taxon>
        <taxon>Araneoidea</taxon>
        <taxon>Araneidae</taxon>
        <taxon>Caerostris</taxon>
    </lineage>
</organism>